<dbReference type="RefSeq" id="WP_181613307.1">
    <property type="nucleotide sequence ID" value="NZ_BAABAM010000004.1"/>
</dbReference>
<name>A0A7W0CNT0_9ACTN</name>
<proteinExistence type="predicted"/>
<accession>A0A7W0CNT0</accession>
<evidence type="ECO:0000313" key="2">
    <source>
        <dbReference type="Proteomes" id="UP000530928"/>
    </source>
</evidence>
<dbReference type="Proteomes" id="UP000530928">
    <property type="component" value="Unassembled WGS sequence"/>
</dbReference>
<gene>
    <name evidence="1" type="ORF">HNR30_005924</name>
</gene>
<reference evidence="1 2" key="1">
    <citation type="submission" date="2020-07" db="EMBL/GenBank/DDBJ databases">
        <title>Genomic Encyclopedia of Type Strains, Phase IV (KMG-IV): sequencing the most valuable type-strain genomes for metagenomic binning, comparative biology and taxonomic classification.</title>
        <authorList>
            <person name="Goeker M."/>
        </authorList>
    </citation>
    <scope>NUCLEOTIDE SEQUENCE [LARGE SCALE GENOMIC DNA]</scope>
    <source>
        <strain evidence="1 2">DSM 45533</strain>
    </source>
</reference>
<dbReference type="EMBL" id="JACDUR010000006">
    <property type="protein sequence ID" value="MBA2894552.1"/>
    <property type="molecule type" value="Genomic_DNA"/>
</dbReference>
<protein>
    <submittedName>
        <fullName evidence="1">Uncharacterized protein</fullName>
    </submittedName>
</protein>
<keyword evidence="2" id="KW-1185">Reference proteome</keyword>
<dbReference type="AlphaFoldDB" id="A0A7W0CNT0"/>
<evidence type="ECO:0000313" key="1">
    <source>
        <dbReference type="EMBL" id="MBA2894552.1"/>
    </source>
</evidence>
<sequence>MELDAPDLAWLPATMTADARVTRGRPRPAPVRGAVTLGRPVVQPLTEELAAGDPPLRAFLAEQGGAWRFHLVHLGCSFLPEPGARFAQAWLTVRLARADGVPEPVPIAWSLDPLRSERPVEQTTTVKIGAKAVLEAGVEVSTTGSRTEVFLTAYGLQEDTCTWEFTRTAREEIRGGQRLALVARTPGRALAVGEVELRATLVRRRLGVLPYRVALDGGEPLTFRLSGES</sequence>
<organism evidence="1 2">
    <name type="scientific">Nonomuraea soli</name>
    <dbReference type="NCBI Taxonomy" id="1032476"/>
    <lineage>
        <taxon>Bacteria</taxon>
        <taxon>Bacillati</taxon>
        <taxon>Actinomycetota</taxon>
        <taxon>Actinomycetes</taxon>
        <taxon>Streptosporangiales</taxon>
        <taxon>Streptosporangiaceae</taxon>
        <taxon>Nonomuraea</taxon>
    </lineage>
</organism>
<comment type="caution">
    <text evidence="1">The sequence shown here is derived from an EMBL/GenBank/DDBJ whole genome shotgun (WGS) entry which is preliminary data.</text>
</comment>